<dbReference type="InterPro" id="IPR032710">
    <property type="entry name" value="NTF2-like_dom_sf"/>
</dbReference>
<evidence type="ECO:0000259" key="1">
    <source>
        <dbReference type="Pfam" id="PF13577"/>
    </source>
</evidence>
<dbReference type="Proteomes" id="UP001500956">
    <property type="component" value="Unassembled WGS sequence"/>
</dbReference>
<dbReference type="Pfam" id="PF13577">
    <property type="entry name" value="SnoaL_4"/>
    <property type="match status" value="1"/>
</dbReference>
<reference evidence="3" key="1">
    <citation type="journal article" date="2019" name="Int. J. Syst. Evol. Microbiol.">
        <title>The Global Catalogue of Microorganisms (GCM) 10K type strain sequencing project: providing services to taxonomists for standard genome sequencing and annotation.</title>
        <authorList>
            <consortium name="The Broad Institute Genomics Platform"/>
            <consortium name="The Broad Institute Genome Sequencing Center for Infectious Disease"/>
            <person name="Wu L."/>
            <person name="Ma J."/>
        </authorList>
    </citation>
    <scope>NUCLEOTIDE SEQUENCE [LARGE SCALE GENOMIC DNA]</scope>
    <source>
        <strain evidence="3">JCM 18063</strain>
    </source>
</reference>
<proteinExistence type="predicted"/>
<keyword evidence="3" id="KW-1185">Reference proteome</keyword>
<organism evidence="2 3">
    <name type="scientific">Isoptericola chiayiensis</name>
    <dbReference type="NCBI Taxonomy" id="579446"/>
    <lineage>
        <taxon>Bacteria</taxon>
        <taxon>Bacillati</taxon>
        <taxon>Actinomycetota</taxon>
        <taxon>Actinomycetes</taxon>
        <taxon>Micrococcales</taxon>
        <taxon>Promicromonosporaceae</taxon>
        <taxon>Isoptericola</taxon>
    </lineage>
</organism>
<comment type="caution">
    <text evidence="2">The sequence shown here is derived from an EMBL/GenBank/DDBJ whole genome shotgun (WGS) entry which is preliminary data.</text>
</comment>
<dbReference type="RefSeq" id="WP_172150567.1">
    <property type="nucleotide sequence ID" value="NZ_BAABID010000009.1"/>
</dbReference>
<dbReference type="InterPro" id="IPR037401">
    <property type="entry name" value="SnoaL-like"/>
</dbReference>
<dbReference type="CDD" id="cd00531">
    <property type="entry name" value="NTF2_like"/>
    <property type="match status" value="1"/>
</dbReference>
<accession>A0ABP8YHI1</accession>
<dbReference type="EMBL" id="BAABID010000009">
    <property type="protein sequence ID" value="GAA4730421.1"/>
    <property type="molecule type" value="Genomic_DNA"/>
</dbReference>
<protein>
    <recommendedName>
        <fullName evidence="1">SnoaL-like domain-containing protein</fullName>
    </recommendedName>
</protein>
<evidence type="ECO:0000313" key="3">
    <source>
        <dbReference type="Proteomes" id="UP001500956"/>
    </source>
</evidence>
<evidence type="ECO:0000313" key="2">
    <source>
        <dbReference type="EMBL" id="GAA4730421.1"/>
    </source>
</evidence>
<feature type="domain" description="SnoaL-like" evidence="1">
    <location>
        <begin position="13"/>
        <end position="134"/>
    </location>
</feature>
<dbReference type="SUPFAM" id="SSF54427">
    <property type="entry name" value="NTF2-like"/>
    <property type="match status" value="1"/>
</dbReference>
<name>A0ABP8YHI1_9MICO</name>
<dbReference type="Gene3D" id="3.10.450.50">
    <property type="match status" value="1"/>
</dbReference>
<sequence>MCRDDDVEARLDRLESTYALQRIVAEYAHGADKRDPERFLAAFHTDGVWDVGVARFVGHDEIRAAIERQWSSQPRMHHWTTNTSVSLLGPDCAEGTSDVTALTRRADGRWLLSAGSYLDTFERRARSWAIALRRAVVHSSIPLTADELTASAVGDIANV</sequence>
<gene>
    <name evidence="2" type="ORF">GCM10023216_22690</name>
</gene>